<evidence type="ECO:0000259" key="1">
    <source>
        <dbReference type="PROSITE" id="PS51819"/>
    </source>
</evidence>
<dbReference type="Pfam" id="PF00903">
    <property type="entry name" value="Glyoxalase"/>
    <property type="match status" value="1"/>
</dbReference>
<name>A0ABT6B0H7_9BURK</name>
<dbReference type="RefSeq" id="WP_276268133.1">
    <property type="nucleotide sequence ID" value="NZ_JARJLM010000559.1"/>
</dbReference>
<feature type="domain" description="VOC" evidence="1">
    <location>
        <begin position="41"/>
        <end position="152"/>
    </location>
</feature>
<dbReference type="InterPro" id="IPR037523">
    <property type="entry name" value="VOC_core"/>
</dbReference>
<dbReference type="PROSITE" id="PS51819">
    <property type="entry name" value="VOC"/>
    <property type="match status" value="1"/>
</dbReference>
<gene>
    <name evidence="2" type="ORF">P3W85_35015</name>
</gene>
<keyword evidence="3" id="KW-1185">Reference proteome</keyword>
<evidence type="ECO:0000313" key="2">
    <source>
        <dbReference type="EMBL" id="MDF3838108.1"/>
    </source>
</evidence>
<dbReference type="InterPro" id="IPR004360">
    <property type="entry name" value="Glyas_Fos-R_dOase_dom"/>
</dbReference>
<dbReference type="SUPFAM" id="SSF54593">
    <property type="entry name" value="Glyoxalase/Bleomycin resistance protein/Dihydroxybiphenyl dioxygenase"/>
    <property type="match status" value="1"/>
</dbReference>
<dbReference type="CDD" id="cd06587">
    <property type="entry name" value="VOC"/>
    <property type="match status" value="1"/>
</dbReference>
<dbReference type="Proteomes" id="UP001216674">
    <property type="component" value="Unassembled WGS sequence"/>
</dbReference>
<organism evidence="2 3">
    <name type="scientific">Cupriavidus basilensis</name>
    <dbReference type="NCBI Taxonomy" id="68895"/>
    <lineage>
        <taxon>Bacteria</taxon>
        <taxon>Pseudomonadati</taxon>
        <taxon>Pseudomonadota</taxon>
        <taxon>Betaproteobacteria</taxon>
        <taxon>Burkholderiales</taxon>
        <taxon>Burkholderiaceae</taxon>
        <taxon>Cupriavidus</taxon>
    </lineage>
</organism>
<accession>A0ABT6B0H7</accession>
<dbReference type="Gene3D" id="3.10.180.10">
    <property type="entry name" value="2,3-Dihydroxybiphenyl 1,2-Dioxygenase, domain 1"/>
    <property type="match status" value="1"/>
</dbReference>
<reference evidence="2 3" key="1">
    <citation type="submission" date="2023-03" db="EMBL/GenBank/DDBJ databases">
        <title>Draft assemblies of triclosan tolerant bacteria isolated from returned activated sludge.</title>
        <authorList>
            <person name="Van Hamelsveld S."/>
        </authorList>
    </citation>
    <scope>NUCLEOTIDE SEQUENCE [LARGE SCALE GENOMIC DNA]</scope>
    <source>
        <strain evidence="2 3">GW210010_S58</strain>
    </source>
</reference>
<proteinExistence type="predicted"/>
<dbReference type="InterPro" id="IPR029068">
    <property type="entry name" value="Glyas_Bleomycin-R_OHBP_Dase"/>
</dbReference>
<comment type="caution">
    <text evidence="2">The sequence shown here is derived from an EMBL/GenBank/DDBJ whole genome shotgun (WGS) entry which is preliminary data.</text>
</comment>
<dbReference type="EMBL" id="JARJLM010000559">
    <property type="protein sequence ID" value="MDF3838108.1"/>
    <property type="molecule type" value="Genomic_DNA"/>
</dbReference>
<evidence type="ECO:0000313" key="3">
    <source>
        <dbReference type="Proteomes" id="UP001216674"/>
    </source>
</evidence>
<protein>
    <submittedName>
        <fullName evidence="2">VOC family protein</fullName>
    </submittedName>
</protein>
<sequence length="180" mass="19713">MATATVIRQASGQCCERACERYPPMTEEGQMVDSTKPRAIGFNHVALEVGDIEEALAFYGRIFDFQLRGKSKTMAFIDLGDQFIALQAGRKQPPDDGRHVGLVVDDKEAARAALKAAGVKPIDGPFLDFRDPWGNRIEIVGYDNIQFTKAPNVLRGMGLTHLTKNESAKKELAEKGMAAS</sequence>